<proteinExistence type="predicted"/>
<accession>A0A3N4HXC3</accession>
<organism evidence="2 3">
    <name type="scientific">Ascobolus immersus RN42</name>
    <dbReference type="NCBI Taxonomy" id="1160509"/>
    <lineage>
        <taxon>Eukaryota</taxon>
        <taxon>Fungi</taxon>
        <taxon>Dikarya</taxon>
        <taxon>Ascomycota</taxon>
        <taxon>Pezizomycotina</taxon>
        <taxon>Pezizomycetes</taxon>
        <taxon>Pezizales</taxon>
        <taxon>Ascobolaceae</taxon>
        <taxon>Ascobolus</taxon>
    </lineage>
</organism>
<gene>
    <name evidence="2" type="ORF">BJ508DRAFT_309254</name>
</gene>
<name>A0A3N4HXC3_ASCIM</name>
<keyword evidence="3" id="KW-1185">Reference proteome</keyword>
<protein>
    <submittedName>
        <fullName evidence="2">Uncharacterized protein</fullName>
    </submittedName>
</protein>
<dbReference type="Proteomes" id="UP000275078">
    <property type="component" value="Unassembled WGS sequence"/>
</dbReference>
<sequence length="438" mass="49987">MSSDDRLIRTKQTVRVVLRKSMVTYLAPAHQPRAVKHRDKTPLAIEAINIKRIDQTSEYQAYTVQVHRWRRMLPPFPTLIPSSKNRRTQRLRIGQFRGNDEEHLEGYRRYRIVEDHFEELLKKITERESSSRSKDALHLDIDLPTRDSEQLCESKADFKRAKAVATSQIEEFTRKAKGYMNSNTGELSISASMTSSQSAKPIISKLLQDSLLQRISELQSLHSASTVENAVIIAVELSRSFESLRELNRVVRDWHDGRKLSLSTDKSVKEAQSSKSQPLGSGGPSAEYQEVDKEVQVTKESQDYNAYEAAKAVLGTIPAHRAFSIDPDGTVKKLWEELRRRAINIGNALHLEGVVLCPRCNKQLRLLHGKQLAILTMLTGMLSYTRNKRHHISNNFAPPEQDSPNPPQRLDRAWPYLVWILDLVPQRNTIEAPASLHH</sequence>
<evidence type="ECO:0000313" key="2">
    <source>
        <dbReference type="EMBL" id="RPA78475.1"/>
    </source>
</evidence>
<feature type="compositionally biased region" description="Polar residues" evidence="1">
    <location>
        <begin position="262"/>
        <end position="279"/>
    </location>
</feature>
<dbReference type="AlphaFoldDB" id="A0A3N4HXC3"/>
<reference evidence="2 3" key="1">
    <citation type="journal article" date="2018" name="Nat. Ecol. Evol.">
        <title>Pezizomycetes genomes reveal the molecular basis of ectomycorrhizal truffle lifestyle.</title>
        <authorList>
            <person name="Murat C."/>
            <person name="Payen T."/>
            <person name="Noel B."/>
            <person name="Kuo A."/>
            <person name="Morin E."/>
            <person name="Chen J."/>
            <person name="Kohler A."/>
            <person name="Krizsan K."/>
            <person name="Balestrini R."/>
            <person name="Da Silva C."/>
            <person name="Montanini B."/>
            <person name="Hainaut M."/>
            <person name="Levati E."/>
            <person name="Barry K.W."/>
            <person name="Belfiori B."/>
            <person name="Cichocki N."/>
            <person name="Clum A."/>
            <person name="Dockter R.B."/>
            <person name="Fauchery L."/>
            <person name="Guy J."/>
            <person name="Iotti M."/>
            <person name="Le Tacon F."/>
            <person name="Lindquist E.A."/>
            <person name="Lipzen A."/>
            <person name="Malagnac F."/>
            <person name="Mello A."/>
            <person name="Molinier V."/>
            <person name="Miyauchi S."/>
            <person name="Poulain J."/>
            <person name="Riccioni C."/>
            <person name="Rubini A."/>
            <person name="Sitrit Y."/>
            <person name="Splivallo R."/>
            <person name="Traeger S."/>
            <person name="Wang M."/>
            <person name="Zifcakova L."/>
            <person name="Wipf D."/>
            <person name="Zambonelli A."/>
            <person name="Paolocci F."/>
            <person name="Nowrousian M."/>
            <person name="Ottonello S."/>
            <person name="Baldrian P."/>
            <person name="Spatafora J.W."/>
            <person name="Henrissat B."/>
            <person name="Nagy L.G."/>
            <person name="Aury J.M."/>
            <person name="Wincker P."/>
            <person name="Grigoriev I.V."/>
            <person name="Bonfante P."/>
            <person name="Martin F.M."/>
        </authorList>
    </citation>
    <scope>NUCLEOTIDE SEQUENCE [LARGE SCALE GENOMIC DNA]</scope>
    <source>
        <strain evidence="2 3">RN42</strain>
    </source>
</reference>
<evidence type="ECO:0000256" key="1">
    <source>
        <dbReference type="SAM" id="MobiDB-lite"/>
    </source>
</evidence>
<evidence type="ECO:0000313" key="3">
    <source>
        <dbReference type="Proteomes" id="UP000275078"/>
    </source>
</evidence>
<dbReference type="EMBL" id="ML119711">
    <property type="protein sequence ID" value="RPA78475.1"/>
    <property type="molecule type" value="Genomic_DNA"/>
</dbReference>
<feature type="region of interest" description="Disordered" evidence="1">
    <location>
        <begin position="262"/>
        <end position="288"/>
    </location>
</feature>